<sequence>MKSIATISCVYLATAALLMQSTSAWVFSKKDLQKAASAATCAAVVSLVATPFHANARDFSGSYNDPNHPNCIRKIENIGKIATIYGTDGNPGCPANGKGTDFDLLASVVGDDIQIDFGPKGGPKAVMGKWDETGEPGITFPDGNKWTLKDQNARADGARKTLQVVDISEQMKIELATSWNTL</sequence>
<dbReference type="OrthoDB" id="424986at2759"/>
<keyword evidence="3" id="KW-1185">Reference proteome</keyword>
<dbReference type="eggNOG" id="ENOG502SEZG">
    <property type="taxonomic scope" value="Eukaryota"/>
</dbReference>
<reference evidence="2 3" key="1">
    <citation type="journal article" date="2008" name="Nature">
        <title>The Phaeodactylum genome reveals the evolutionary history of diatom genomes.</title>
        <authorList>
            <person name="Bowler C."/>
            <person name="Allen A.E."/>
            <person name="Badger J.H."/>
            <person name="Grimwood J."/>
            <person name="Jabbari K."/>
            <person name="Kuo A."/>
            <person name="Maheswari U."/>
            <person name="Martens C."/>
            <person name="Maumus F."/>
            <person name="Otillar R.P."/>
            <person name="Rayko E."/>
            <person name="Salamov A."/>
            <person name="Vandepoele K."/>
            <person name="Beszteri B."/>
            <person name="Gruber A."/>
            <person name="Heijde M."/>
            <person name="Katinka M."/>
            <person name="Mock T."/>
            <person name="Valentin K."/>
            <person name="Verret F."/>
            <person name="Berges J.A."/>
            <person name="Brownlee C."/>
            <person name="Cadoret J.P."/>
            <person name="Chiovitti A."/>
            <person name="Choi C.J."/>
            <person name="Coesel S."/>
            <person name="De Martino A."/>
            <person name="Detter J.C."/>
            <person name="Durkin C."/>
            <person name="Falciatore A."/>
            <person name="Fournet J."/>
            <person name="Haruta M."/>
            <person name="Huysman M.J."/>
            <person name="Jenkins B.D."/>
            <person name="Jiroutova K."/>
            <person name="Jorgensen R.E."/>
            <person name="Joubert Y."/>
            <person name="Kaplan A."/>
            <person name="Kroger N."/>
            <person name="Kroth P.G."/>
            <person name="La Roche J."/>
            <person name="Lindquist E."/>
            <person name="Lommer M."/>
            <person name="Martin-Jezequel V."/>
            <person name="Lopez P.J."/>
            <person name="Lucas S."/>
            <person name="Mangogna M."/>
            <person name="McGinnis K."/>
            <person name="Medlin L.K."/>
            <person name="Montsant A."/>
            <person name="Oudot-Le Secq M.P."/>
            <person name="Napoli C."/>
            <person name="Obornik M."/>
            <person name="Parker M.S."/>
            <person name="Petit J.L."/>
            <person name="Porcel B.M."/>
            <person name="Poulsen N."/>
            <person name="Robison M."/>
            <person name="Rychlewski L."/>
            <person name="Rynearson T.A."/>
            <person name="Schmutz J."/>
            <person name="Shapiro H."/>
            <person name="Siaut M."/>
            <person name="Stanley M."/>
            <person name="Sussman M.R."/>
            <person name="Taylor A.R."/>
            <person name="Vardi A."/>
            <person name="von Dassow P."/>
            <person name="Vyverman W."/>
            <person name="Willis A."/>
            <person name="Wyrwicz L.S."/>
            <person name="Rokhsar D.S."/>
            <person name="Weissenbach J."/>
            <person name="Armbrust E.V."/>
            <person name="Green B.R."/>
            <person name="Van de Peer Y."/>
            <person name="Grigoriev I.V."/>
        </authorList>
    </citation>
    <scope>NUCLEOTIDE SEQUENCE [LARGE SCALE GENOMIC DNA]</scope>
    <source>
        <strain evidence="2 3">CCAP 1055/1</strain>
    </source>
</reference>
<protein>
    <submittedName>
        <fullName evidence="2">Uncharacterized protein</fullName>
    </submittedName>
</protein>
<evidence type="ECO:0000313" key="3">
    <source>
        <dbReference type="Proteomes" id="UP000000759"/>
    </source>
</evidence>
<dbReference type="GeneID" id="7197554"/>
<name>B7FSG7_PHATC</name>
<dbReference type="PaxDb" id="2850-Phatr43509"/>
<dbReference type="InParanoid" id="B7FSG7"/>
<reference evidence="3" key="2">
    <citation type="submission" date="2008-08" db="EMBL/GenBank/DDBJ databases">
        <authorList>
            <consortium name="Diatom Consortium"/>
            <person name="Grigoriev I."/>
            <person name="Grimwood J."/>
            <person name="Kuo A."/>
            <person name="Otillar R.P."/>
            <person name="Salamov A."/>
            <person name="Detter J.C."/>
            <person name="Lindquist E."/>
            <person name="Shapiro H."/>
            <person name="Lucas S."/>
            <person name="Glavina del Rio T."/>
            <person name="Pitluck S."/>
            <person name="Rokhsar D."/>
            <person name="Bowler C."/>
        </authorList>
    </citation>
    <scope>GENOME REANNOTATION</scope>
    <source>
        <strain evidence="3">CCAP 1055/1</strain>
    </source>
</reference>
<evidence type="ECO:0000313" key="2">
    <source>
        <dbReference type="EMBL" id="EEC50794.1"/>
    </source>
</evidence>
<dbReference type="Proteomes" id="UP000000759">
    <property type="component" value="Chromosome 2"/>
</dbReference>
<feature type="signal peptide" evidence="1">
    <location>
        <begin position="1"/>
        <end position="24"/>
    </location>
</feature>
<accession>B7FSG7</accession>
<gene>
    <name evidence="2" type="ORF">PHATRDRAFT_43509</name>
</gene>
<dbReference type="EMBL" id="CM000606">
    <property type="protein sequence ID" value="EEC50794.1"/>
    <property type="molecule type" value="Genomic_DNA"/>
</dbReference>
<feature type="chain" id="PRO_5002854958" evidence="1">
    <location>
        <begin position="25"/>
        <end position="182"/>
    </location>
</feature>
<dbReference type="RefSeq" id="XP_002177980.1">
    <property type="nucleotide sequence ID" value="XM_002177944.1"/>
</dbReference>
<evidence type="ECO:0000256" key="1">
    <source>
        <dbReference type="SAM" id="SignalP"/>
    </source>
</evidence>
<keyword evidence="1" id="KW-0732">Signal</keyword>
<proteinExistence type="predicted"/>
<dbReference type="KEGG" id="pti:PHATRDRAFT_43509"/>
<dbReference type="HOGENOM" id="CLU_1725876_0_0_1"/>
<dbReference type="AlphaFoldDB" id="B7FSG7"/>
<organism evidence="2 3">
    <name type="scientific">Phaeodactylum tricornutum (strain CCAP 1055/1)</name>
    <dbReference type="NCBI Taxonomy" id="556484"/>
    <lineage>
        <taxon>Eukaryota</taxon>
        <taxon>Sar</taxon>
        <taxon>Stramenopiles</taxon>
        <taxon>Ochrophyta</taxon>
        <taxon>Bacillariophyta</taxon>
        <taxon>Bacillariophyceae</taxon>
        <taxon>Bacillariophycidae</taxon>
        <taxon>Naviculales</taxon>
        <taxon>Phaeodactylaceae</taxon>
        <taxon>Phaeodactylum</taxon>
    </lineage>
</organism>